<organism evidence="6">
    <name type="scientific">Oikopleura dioica</name>
    <name type="common">Tunicate</name>
    <dbReference type="NCBI Taxonomy" id="34765"/>
    <lineage>
        <taxon>Eukaryota</taxon>
        <taxon>Metazoa</taxon>
        <taxon>Chordata</taxon>
        <taxon>Tunicata</taxon>
        <taxon>Appendicularia</taxon>
        <taxon>Copelata</taxon>
        <taxon>Oikopleuridae</taxon>
        <taxon>Oikopleura</taxon>
    </lineage>
</organism>
<dbReference type="InParanoid" id="E4XZ00"/>
<evidence type="ECO:0000256" key="2">
    <source>
        <dbReference type="ARBA" id="ARBA00022771"/>
    </source>
</evidence>
<accession>E4XZ00</accession>
<dbReference type="Proteomes" id="UP000001307">
    <property type="component" value="Unassembled WGS sequence"/>
</dbReference>
<keyword evidence="2 4" id="KW-0863">Zinc-finger</keyword>
<evidence type="ECO:0000256" key="4">
    <source>
        <dbReference type="PROSITE-ProRule" id="PRU00175"/>
    </source>
</evidence>
<keyword evidence="8" id="KW-1185">Reference proteome</keyword>
<gene>
    <name evidence="6" type="ORF">GSOID_T00009951001</name>
    <name evidence="7" type="ORF">GSOID_T00022655001</name>
</gene>
<dbReference type="AlphaFoldDB" id="E4XZ00"/>
<sequence>MRRHRNINCIFYAHAEKENLSSERVAEGSCEMIINREGLIFPGSPGDSVKYHEIYGVSKTKKVKQGIRILLIDEDRATRRQMDLILDSPRTAKATFRFISECYVFYSFDQVPLYMLEGQKQDLGIQILDLFNPKQGRNYKTFQFDTVSTKAQLDLRHRKRIRNGQELVKNERGFADLVYKIMSDLTCHICFDKSVSVVLRPCNHQFMCKKCASKCSECPLCLVKIDEIVDAFLERVAKFFFEVN</sequence>
<name>E4XZ00_OIKDI</name>
<evidence type="ECO:0000313" key="7">
    <source>
        <dbReference type="EMBL" id="CBY40636.1"/>
    </source>
</evidence>
<dbReference type="GO" id="GO:0008270">
    <property type="term" value="F:zinc ion binding"/>
    <property type="evidence" value="ECO:0007669"/>
    <property type="project" value="UniProtKB-KW"/>
</dbReference>
<reference evidence="6" key="1">
    <citation type="journal article" date="2010" name="Science">
        <title>Plasticity of animal genome architecture unmasked by rapid evolution of a pelagic tunicate.</title>
        <authorList>
            <person name="Denoeud F."/>
            <person name="Henriet S."/>
            <person name="Mungpakdee S."/>
            <person name="Aury J.M."/>
            <person name="Da Silva C."/>
            <person name="Brinkmann H."/>
            <person name="Mikhaleva J."/>
            <person name="Olsen L.C."/>
            <person name="Jubin C."/>
            <person name="Canestro C."/>
            <person name="Bouquet J.M."/>
            <person name="Danks G."/>
            <person name="Poulain J."/>
            <person name="Campsteijn C."/>
            <person name="Adamski M."/>
            <person name="Cross I."/>
            <person name="Yadetie F."/>
            <person name="Muffato M."/>
            <person name="Louis A."/>
            <person name="Butcher S."/>
            <person name="Tsagkogeorga G."/>
            <person name="Konrad A."/>
            <person name="Singh S."/>
            <person name="Jensen M.F."/>
            <person name="Cong E.H."/>
            <person name="Eikeseth-Otteraa H."/>
            <person name="Noel B."/>
            <person name="Anthouard V."/>
            <person name="Porcel B.M."/>
            <person name="Kachouri-Lafond R."/>
            <person name="Nishino A."/>
            <person name="Ugolini M."/>
            <person name="Chourrout P."/>
            <person name="Nishida H."/>
            <person name="Aasland R."/>
            <person name="Huzurbazar S."/>
            <person name="Westhof E."/>
            <person name="Delsuc F."/>
            <person name="Lehrach H."/>
            <person name="Reinhardt R."/>
            <person name="Weissenbach J."/>
            <person name="Roy S.W."/>
            <person name="Artiguenave F."/>
            <person name="Postlethwait J.H."/>
            <person name="Manak J.R."/>
            <person name="Thompson E.M."/>
            <person name="Jaillon O."/>
            <person name="Du Pasquier L."/>
            <person name="Boudinot P."/>
            <person name="Liberles D.A."/>
            <person name="Volff J.N."/>
            <person name="Philippe H."/>
            <person name="Lenhard B."/>
            <person name="Roest Crollius H."/>
            <person name="Wincker P."/>
            <person name="Chourrout D."/>
        </authorList>
    </citation>
    <scope>NUCLEOTIDE SEQUENCE [LARGE SCALE GENOMIC DNA]</scope>
</reference>
<evidence type="ECO:0000256" key="1">
    <source>
        <dbReference type="ARBA" id="ARBA00022723"/>
    </source>
</evidence>
<evidence type="ECO:0000313" key="8">
    <source>
        <dbReference type="Proteomes" id="UP000001307"/>
    </source>
</evidence>
<dbReference type="PROSITE" id="PS50089">
    <property type="entry name" value="ZF_RING_2"/>
    <property type="match status" value="1"/>
</dbReference>
<dbReference type="Proteomes" id="UP000011014">
    <property type="component" value="Unassembled WGS sequence"/>
</dbReference>
<dbReference type="InterPro" id="IPR013083">
    <property type="entry name" value="Znf_RING/FYVE/PHD"/>
</dbReference>
<dbReference type="Gene3D" id="3.30.40.10">
    <property type="entry name" value="Zinc/RING finger domain, C3HC4 (zinc finger)"/>
    <property type="match status" value="1"/>
</dbReference>
<proteinExistence type="predicted"/>
<evidence type="ECO:0000256" key="3">
    <source>
        <dbReference type="ARBA" id="ARBA00022833"/>
    </source>
</evidence>
<dbReference type="EMBL" id="FN656019">
    <property type="protein sequence ID" value="CBY40636.1"/>
    <property type="molecule type" value="Genomic_DNA"/>
</dbReference>
<dbReference type="OrthoDB" id="10037309at2759"/>
<dbReference type="Pfam" id="PF13920">
    <property type="entry name" value="zf-C3HC4_3"/>
    <property type="match status" value="1"/>
</dbReference>
<dbReference type="SMART" id="SM00184">
    <property type="entry name" value="RING"/>
    <property type="match status" value="1"/>
</dbReference>
<dbReference type="InterPro" id="IPR001841">
    <property type="entry name" value="Znf_RING"/>
</dbReference>
<keyword evidence="3" id="KW-0862">Zinc</keyword>
<protein>
    <recommendedName>
        <fullName evidence="5">RING-type domain-containing protein</fullName>
    </recommendedName>
</protein>
<keyword evidence="1" id="KW-0479">Metal-binding</keyword>
<dbReference type="EMBL" id="FN653366">
    <property type="protein sequence ID" value="CBY14862.1"/>
    <property type="molecule type" value="Genomic_DNA"/>
</dbReference>
<evidence type="ECO:0000259" key="5">
    <source>
        <dbReference type="PROSITE" id="PS50089"/>
    </source>
</evidence>
<evidence type="ECO:0000313" key="6">
    <source>
        <dbReference type="EMBL" id="CBY14862.1"/>
    </source>
</evidence>
<feature type="domain" description="RING-type" evidence="5">
    <location>
        <begin position="187"/>
        <end position="221"/>
    </location>
</feature>
<dbReference type="SUPFAM" id="SSF57850">
    <property type="entry name" value="RING/U-box"/>
    <property type="match status" value="1"/>
</dbReference>